<comment type="caution">
    <text evidence="2">The sequence shown here is derived from an EMBL/GenBank/DDBJ whole genome shotgun (WGS) entry which is preliminary data.</text>
</comment>
<keyword evidence="3" id="KW-1185">Reference proteome</keyword>
<dbReference type="Gene3D" id="3.40.50.1820">
    <property type="entry name" value="alpha/beta hydrolase"/>
    <property type="match status" value="1"/>
</dbReference>
<evidence type="ECO:0000313" key="2">
    <source>
        <dbReference type="EMBL" id="GES00840.1"/>
    </source>
</evidence>
<dbReference type="EMBL" id="BLAD01000047">
    <property type="protein sequence ID" value="GES00840.1"/>
    <property type="molecule type" value="Genomic_DNA"/>
</dbReference>
<feature type="domain" description="Dienelactone hydrolase" evidence="1">
    <location>
        <begin position="101"/>
        <end position="180"/>
    </location>
</feature>
<name>A0A5M3VY46_9ACTN</name>
<organism evidence="2 3">
    <name type="scientific">Acrocarpospora corrugata</name>
    <dbReference type="NCBI Taxonomy" id="35763"/>
    <lineage>
        <taxon>Bacteria</taxon>
        <taxon>Bacillati</taxon>
        <taxon>Actinomycetota</taxon>
        <taxon>Actinomycetes</taxon>
        <taxon>Streptosporangiales</taxon>
        <taxon>Streptosporangiaceae</taxon>
        <taxon>Acrocarpospora</taxon>
    </lineage>
</organism>
<gene>
    <name evidence="2" type="ORF">Acor_29040</name>
</gene>
<sequence length="204" mass="21397">MPFTTMTVKSSDADLTAGVAGEGPIGVVIANTLVGYHCDWLIWADHLAKSRFRGAVFRYGFVPRTTGVPTMLDRGSTEMTAVAGELRNLGAQKIVYARGSLGGSVALATAASPEAKAAGVISLSGGLPEQQETVGRLTVPALYVVAEDDITGGANQLATDLHKATTSTKDLLVYPGAQHAGDMFNDKRYAEELLAELNAFLRGV</sequence>
<accession>A0A5M3VY46</accession>
<dbReference type="AlphaFoldDB" id="A0A5M3VY46"/>
<dbReference type="SUPFAM" id="SSF53474">
    <property type="entry name" value="alpha/beta-Hydrolases"/>
    <property type="match status" value="1"/>
</dbReference>
<protein>
    <recommendedName>
        <fullName evidence="1">Dienelactone hydrolase domain-containing protein</fullName>
    </recommendedName>
</protein>
<reference evidence="2 3" key="1">
    <citation type="submission" date="2019-10" db="EMBL/GenBank/DDBJ databases">
        <title>Whole genome shotgun sequence of Acrocarpospora corrugata NBRC 13972.</title>
        <authorList>
            <person name="Ichikawa N."/>
            <person name="Kimura A."/>
            <person name="Kitahashi Y."/>
            <person name="Komaki H."/>
            <person name="Oguchi A."/>
        </authorList>
    </citation>
    <scope>NUCLEOTIDE SEQUENCE [LARGE SCALE GENOMIC DNA]</scope>
    <source>
        <strain evidence="2 3">NBRC 13972</strain>
    </source>
</reference>
<evidence type="ECO:0000259" key="1">
    <source>
        <dbReference type="Pfam" id="PF01738"/>
    </source>
</evidence>
<dbReference type="InterPro" id="IPR029058">
    <property type="entry name" value="AB_hydrolase_fold"/>
</dbReference>
<proteinExistence type="predicted"/>
<dbReference type="Pfam" id="PF01738">
    <property type="entry name" value="DLH"/>
    <property type="match status" value="1"/>
</dbReference>
<dbReference type="InterPro" id="IPR002925">
    <property type="entry name" value="Dienelactn_hydro"/>
</dbReference>
<evidence type="ECO:0000313" key="3">
    <source>
        <dbReference type="Proteomes" id="UP000334990"/>
    </source>
</evidence>
<dbReference type="Proteomes" id="UP000334990">
    <property type="component" value="Unassembled WGS sequence"/>
</dbReference>
<dbReference type="GO" id="GO:0016787">
    <property type="term" value="F:hydrolase activity"/>
    <property type="evidence" value="ECO:0007669"/>
    <property type="project" value="InterPro"/>
</dbReference>